<proteinExistence type="predicted"/>
<protein>
    <submittedName>
        <fullName evidence="3">Uncharacterized protein</fullName>
    </submittedName>
</protein>
<keyword evidence="4" id="KW-1185">Reference proteome</keyword>
<dbReference type="EMBL" id="BRXW01000258">
    <property type="protein sequence ID" value="GMI16635.1"/>
    <property type="molecule type" value="Genomic_DNA"/>
</dbReference>
<evidence type="ECO:0000313" key="3">
    <source>
        <dbReference type="EMBL" id="GMI16635.1"/>
    </source>
</evidence>
<evidence type="ECO:0000313" key="4">
    <source>
        <dbReference type="Proteomes" id="UP001165122"/>
    </source>
</evidence>
<organism evidence="3 4">
    <name type="scientific">Triparma laevis f. longispina</name>
    <dbReference type="NCBI Taxonomy" id="1714387"/>
    <lineage>
        <taxon>Eukaryota</taxon>
        <taxon>Sar</taxon>
        <taxon>Stramenopiles</taxon>
        <taxon>Ochrophyta</taxon>
        <taxon>Bolidophyceae</taxon>
        <taxon>Parmales</taxon>
        <taxon>Triparmaceae</taxon>
        <taxon>Triparma</taxon>
    </lineage>
</organism>
<feature type="signal peptide" evidence="2">
    <location>
        <begin position="1"/>
        <end position="20"/>
    </location>
</feature>
<evidence type="ECO:0000256" key="2">
    <source>
        <dbReference type="SAM" id="SignalP"/>
    </source>
</evidence>
<evidence type="ECO:0000256" key="1">
    <source>
        <dbReference type="SAM" id="Phobius"/>
    </source>
</evidence>
<keyword evidence="1" id="KW-0472">Membrane</keyword>
<accession>A0A9W7FR44</accession>
<feature type="transmembrane region" description="Helical" evidence="1">
    <location>
        <begin position="123"/>
        <end position="144"/>
    </location>
</feature>
<keyword evidence="2" id="KW-0732">Signal</keyword>
<reference evidence="4" key="1">
    <citation type="journal article" date="2023" name="Commun. Biol.">
        <title>Genome analysis of Parmales, the sister group of diatoms, reveals the evolutionary specialization of diatoms from phago-mixotrophs to photoautotrophs.</title>
        <authorList>
            <person name="Ban H."/>
            <person name="Sato S."/>
            <person name="Yoshikawa S."/>
            <person name="Yamada K."/>
            <person name="Nakamura Y."/>
            <person name="Ichinomiya M."/>
            <person name="Sato N."/>
            <person name="Blanc-Mathieu R."/>
            <person name="Endo H."/>
            <person name="Kuwata A."/>
            <person name="Ogata H."/>
        </authorList>
    </citation>
    <scope>NUCLEOTIDE SEQUENCE [LARGE SCALE GENOMIC DNA]</scope>
    <source>
        <strain evidence="4">NIES 3700</strain>
    </source>
</reference>
<sequence length="150" mass="16015">MNSFSLTLLLLLSILAISTGFTAPASFVARSNARTTSPLSTFTPPATPSPLILKMSETEFDDMTWEGEYPPSKVLGPIMSKMPSGLLGLLSALSLGLCVYSCAQSGVLQQEPGAMSSGSWVKWYYVLGGFGGPMAWGMHVASWIQRKNGM</sequence>
<comment type="caution">
    <text evidence="3">The sequence shown here is derived from an EMBL/GenBank/DDBJ whole genome shotgun (WGS) entry which is preliminary data.</text>
</comment>
<dbReference type="OrthoDB" id="5007at2759"/>
<dbReference type="Proteomes" id="UP001165122">
    <property type="component" value="Unassembled WGS sequence"/>
</dbReference>
<dbReference type="AlphaFoldDB" id="A0A9W7FR44"/>
<keyword evidence="1" id="KW-1133">Transmembrane helix</keyword>
<name>A0A9W7FR44_9STRA</name>
<feature type="transmembrane region" description="Helical" evidence="1">
    <location>
        <begin position="85"/>
        <end position="103"/>
    </location>
</feature>
<gene>
    <name evidence="3" type="ORF">TrLO_g6284</name>
</gene>
<keyword evidence="1" id="KW-0812">Transmembrane</keyword>
<feature type="chain" id="PRO_5040767192" evidence="2">
    <location>
        <begin position="21"/>
        <end position="150"/>
    </location>
</feature>